<accession>A0AAG5DSJ0</accession>
<protein>
    <submittedName>
        <fullName evidence="1">Uncharacterized protein</fullName>
    </submittedName>
</protein>
<dbReference type="EnsemblMetazoa" id="ENSAATROPT014999">
    <property type="protein sequence ID" value="ENSAATROPP013548"/>
    <property type="gene ID" value="ENSAATROPG012192"/>
</dbReference>
<proteinExistence type="predicted"/>
<evidence type="ECO:0000313" key="2">
    <source>
        <dbReference type="Proteomes" id="UP000075880"/>
    </source>
</evidence>
<reference evidence="1" key="1">
    <citation type="submission" date="2024-04" db="UniProtKB">
        <authorList>
            <consortium name="EnsemblMetazoa"/>
        </authorList>
    </citation>
    <scope>IDENTIFICATION</scope>
    <source>
        <strain evidence="1">EBRO</strain>
    </source>
</reference>
<organism evidence="1 2">
    <name type="scientific">Anopheles atroparvus</name>
    <name type="common">European mosquito</name>
    <dbReference type="NCBI Taxonomy" id="41427"/>
    <lineage>
        <taxon>Eukaryota</taxon>
        <taxon>Metazoa</taxon>
        <taxon>Ecdysozoa</taxon>
        <taxon>Arthropoda</taxon>
        <taxon>Hexapoda</taxon>
        <taxon>Insecta</taxon>
        <taxon>Pterygota</taxon>
        <taxon>Neoptera</taxon>
        <taxon>Endopterygota</taxon>
        <taxon>Diptera</taxon>
        <taxon>Nematocera</taxon>
        <taxon>Culicoidea</taxon>
        <taxon>Culicidae</taxon>
        <taxon>Anophelinae</taxon>
        <taxon>Anopheles</taxon>
    </lineage>
</organism>
<sequence length="22" mass="2418">MLYCAQNGRVSMSLAKSNETIT</sequence>
<keyword evidence="2" id="KW-1185">Reference proteome</keyword>
<evidence type="ECO:0000313" key="1">
    <source>
        <dbReference type="EnsemblMetazoa" id="ENSAATROPP013548"/>
    </source>
</evidence>
<name>A0AAG5DSJ0_ANOAO</name>
<dbReference type="Proteomes" id="UP000075880">
    <property type="component" value="Unassembled WGS sequence"/>
</dbReference>
<dbReference type="AlphaFoldDB" id="A0AAG5DSJ0"/>